<evidence type="ECO:0000313" key="1">
    <source>
        <dbReference type="EMBL" id="KMZ58163.1"/>
    </source>
</evidence>
<gene>
    <name evidence="1" type="ORF">ZOSMA_79G00030</name>
</gene>
<protein>
    <submittedName>
        <fullName evidence="1">Uncharacterized protein</fullName>
    </submittedName>
</protein>
<dbReference type="EMBL" id="LFYR01001977">
    <property type="protein sequence ID" value="KMZ58163.1"/>
    <property type="molecule type" value="Genomic_DNA"/>
</dbReference>
<name>A0A0K9NNI2_ZOSMR</name>
<dbReference type="OrthoDB" id="728887at2759"/>
<dbReference type="Proteomes" id="UP000036987">
    <property type="component" value="Unassembled WGS sequence"/>
</dbReference>
<keyword evidence="2" id="KW-1185">Reference proteome</keyword>
<comment type="caution">
    <text evidence="1">The sequence shown here is derived from an EMBL/GenBank/DDBJ whole genome shotgun (WGS) entry which is preliminary data.</text>
</comment>
<evidence type="ECO:0000313" key="2">
    <source>
        <dbReference type="Proteomes" id="UP000036987"/>
    </source>
</evidence>
<dbReference type="AlphaFoldDB" id="A0A0K9NNI2"/>
<proteinExistence type="predicted"/>
<reference evidence="2" key="1">
    <citation type="journal article" date="2016" name="Nature">
        <title>The genome of the seagrass Zostera marina reveals angiosperm adaptation to the sea.</title>
        <authorList>
            <person name="Olsen J.L."/>
            <person name="Rouze P."/>
            <person name="Verhelst B."/>
            <person name="Lin Y.-C."/>
            <person name="Bayer T."/>
            <person name="Collen J."/>
            <person name="Dattolo E."/>
            <person name="De Paoli E."/>
            <person name="Dittami S."/>
            <person name="Maumus F."/>
            <person name="Michel G."/>
            <person name="Kersting A."/>
            <person name="Lauritano C."/>
            <person name="Lohaus R."/>
            <person name="Toepel M."/>
            <person name="Tonon T."/>
            <person name="Vanneste K."/>
            <person name="Amirebrahimi M."/>
            <person name="Brakel J."/>
            <person name="Bostroem C."/>
            <person name="Chovatia M."/>
            <person name="Grimwood J."/>
            <person name="Jenkins J.W."/>
            <person name="Jueterbock A."/>
            <person name="Mraz A."/>
            <person name="Stam W.T."/>
            <person name="Tice H."/>
            <person name="Bornberg-Bauer E."/>
            <person name="Green P.J."/>
            <person name="Pearson G.A."/>
            <person name="Procaccini G."/>
            <person name="Duarte C.M."/>
            <person name="Schmutz J."/>
            <person name="Reusch T.B.H."/>
            <person name="Van de Peer Y."/>
        </authorList>
    </citation>
    <scope>NUCLEOTIDE SEQUENCE [LARGE SCALE GENOMIC DNA]</scope>
    <source>
        <strain evidence="2">cv. Finnish</strain>
    </source>
</reference>
<organism evidence="1 2">
    <name type="scientific">Zostera marina</name>
    <name type="common">Eelgrass</name>
    <dbReference type="NCBI Taxonomy" id="29655"/>
    <lineage>
        <taxon>Eukaryota</taxon>
        <taxon>Viridiplantae</taxon>
        <taxon>Streptophyta</taxon>
        <taxon>Embryophyta</taxon>
        <taxon>Tracheophyta</taxon>
        <taxon>Spermatophyta</taxon>
        <taxon>Magnoliopsida</taxon>
        <taxon>Liliopsida</taxon>
        <taxon>Zosteraceae</taxon>
        <taxon>Zostera</taxon>
    </lineage>
</organism>
<sequence length="62" mass="7110">MIYRKWSMLTMPIALVALPGVFVLGAGFAYKDKMVAYLDRFRKEGEMLRQQDRARIVAAQST</sequence>
<accession>A0A0K9NNI2</accession>